<organism evidence="2 3">
    <name type="scientific">Levilactobacillus fuyuanensis</name>
    <dbReference type="NCBI Taxonomy" id="2486022"/>
    <lineage>
        <taxon>Bacteria</taxon>
        <taxon>Bacillati</taxon>
        <taxon>Bacillota</taxon>
        <taxon>Bacilli</taxon>
        <taxon>Lactobacillales</taxon>
        <taxon>Lactobacillaceae</taxon>
        <taxon>Levilactobacillus</taxon>
    </lineage>
</organism>
<evidence type="ECO:0000313" key="2">
    <source>
        <dbReference type="EMBL" id="MFD1550191.1"/>
    </source>
</evidence>
<dbReference type="EMBL" id="JBHTOM010000019">
    <property type="protein sequence ID" value="MFD1550191.1"/>
    <property type="molecule type" value="Genomic_DNA"/>
</dbReference>
<proteinExistence type="predicted"/>
<dbReference type="SUPFAM" id="SSF88946">
    <property type="entry name" value="Sigma2 domain of RNA polymerase sigma factors"/>
    <property type="match status" value="1"/>
</dbReference>
<evidence type="ECO:0000259" key="1">
    <source>
        <dbReference type="Pfam" id="PF04542"/>
    </source>
</evidence>
<comment type="caution">
    <text evidence="2">The sequence shown here is derived from an EMBL/GenBank/DDBJ whole genome shotgun (WGS) entry which is preliminary data.</text>
</comment>
<gene>
    <name evidence="2" type="ORF">ACFQ5T_10920</name>
</gene>
<dbReference type="InterPro" id="IPR007627">
    <property type="entry name" value="RNA_pol_sigma70_r2"/>
</dbReference>
<dbReference type="Pfam" id="PF04542">
    <property type="entry name" value="Sigma70_r2"/>
    <property type="match status" value="1"/>
</dbReference>
<evidence type="ECO:0000313" key="3">
    <source>
        <dbReference type="Proteomes" id="UP001597195"/>
    </source>
</evidence>
<dbReference type="RefSeq" id="WP_125701920.1">
    <property type="nucleotide sequence ID" value="NZ_JBHTOM010000019.1"/>
</dbReference>
<protein>
    <submittedName>
        <fullName evidence="2">Sigma-70 family RNA polymerase sigma factor</fullName>
    </submittedName>
</protein>
<feature type="domain" description="RNA polymerase sigma-70 region 2" evidence="1">
    <location>
        <begin position="25"/>
        <end position="93"/>
    </location>
</feature>
<dbReference type="InterPro" id="IPR013325">
    <property type="entry name" value="RNA_pol_sigma_r2"/>
</dbReference>
<keyword evidence="3" id="KW-1185">Reference proteome</keyword>
<sequence>MIDLSDTQLLFLIRESLDSPALLVLFERYRPVLFKIQSKYFIPDHDPDDWDQEALLVFCRVVQRYEIERMKSFGAFYRRALLFRVYDLIRQSQTQKRMEDRLAVSLDANRVFICETVRDARWVLREALEVKDAIRQVGERLSGIEQGVFNDLLQGQSLQDISQTRALSLAQVTSAAHRSQIKLREVLAE</sequence>
<dbReference type="Gene3D" id="1.10.1740.10">
    <property type="match status" value="1"/>
</dbReference>
<reference evidence="3" key="1">
    <citation type="journal article" date="2019" name="Int. J. Syst. Evol. Microbiol.">
        <title>The Global Catalogue of Microorganisms (GCM) 10K type strain sequencing project: providing services to taxonomists for standard genome sequencing and annotation.</title>
        <authorList>
            <consortium name="The Broad Institute Genomics Platform"/>
            <consortium name="The Broad Institute Genome Sequencing Center for Infectious Disease"/>
            <person name="Wu L."/>
            <person name="Ma J."/>
        </authorList>
    </citation>
    <scope>NUCLEOTIDE SEQUENCE [LARGE SCALE GENOMIC DNA]</scope>
    <source>
        <strain evidence="3">CCM 8906</strain>
    </source>
</reference>
<dbReference type="Proteomes" id="UP001597195">
    <property type="component" value="Unassembled WGS sequence"/>
</dbReference>
<name>A0ABW4H6A8_9LACO</name>
<accession>A0ABW4H6A8</accession>